<evidence type="ECO:0000256" key="3">
    <source>
        <dbReference type="SAM" id="SignalP"/>
    </source>
</evidence>
<dbReference type="PANTHER" id="PTHR30023:SF0">
    <property type="entry name" value="PENICILLIN-SENSITIVE CARBOXYPEPTIDASE A"/>
    <property type="match status" value="1"/>
</dbReference>
<reference evidence="4 5" key="1">
    <citation type="submission" date="2023-07" db="EMBL/GenBank/DDBJ databases">
        <title>Sorghum-associated microbial communities from plants grown in Nebraska, USA.</title>
        <authorList>
            <person name="Schachtman D."/>
        </authorList>
    </citation>
    <scope>NUCLEOTIDE SEQUENCE [LARGE SCALE GENOMIC DNA]</scope>
    <source>
        <strain evidence="4 5">CC60</strain>
    </source>
</reference>
<keyword evidence="5" id="KW-1185">Reference proteome</keyword>
<evidence type="ECO:0000313" key="5">
    <source>
        <dbReference type="Proteomes" id="UP001237737"/>
    </source>
</evidence>
<dbReference type="EC" id="3.4.21.-" evidence="4"/>
<dbReference type="PANTHER" id="PTHR30023">
    <property type="entry name" value="D-ALANYL-D-ALANINE CARBOXYPEPTIDASE"/>
    <property type="match status" value="1"/>
</dbReference>
<proteinExistence type="inferred from homology"/>
<accession>A0ABT9SSK0</accession>
<keyword evidence="2 4" id="KW-0378">Hydrolase</keyword>
<dbReference type="Pfam" id="PF02113">
    <property type="entry name" value="Peptidase_S13"/>
    <property type="match status" value="1"/>
</dbReference>
<protein>
    <submittedName>
        <fullName evidence="4">D-alanyl-D-alanine carboxypeptidase/D-alanyl-D-alanine-endopeptidase (Penicillin-binding protein 4)</fullName>
        <ecNumber evidence="4">3.4.16.4</ecNumber>
        <ecNumber evidence="4">3.4.21.-</ecNumber>
    </submittedName>
</protein>
<evidence type="ECO:0000313" key="4">
    <source>
        <dbReference type="EMBL" id="MDQ0007968.1"/>
    </source>
</evidence>
<dbReference type="NCBIfam" id="TIGR00666">
    <property type="entry name" value="PBP4"/>
    <property type="match status" value="1"/>
</dbReference>
<keyword evidence="4" id="KW-0645">Protease</keyword>
<feature type="chain" id="PRO_5047218068" evidence="3">
    <location>
        <begin position="36"/>
        <end position="485"/>
    </location>
</feature>
<dbReference type="InterPro" id="IPR012338">
    <property type="entry name" value="Beta-lactam/transpept-like"/>
</dbReference>
<comment type="similarity">
    <text evidence="1">Belongs to the peptidase S13 family.</text>
</comment>
<dbReference type="InterPro" id="IPR000667">
    <property type="entry name" value="Peptidase_S13"/>
</dbReference>
<keyword evidence="4" id="KW-0121">Carboxypeptidase</keyword>
<dbReference type="GO" id="GO:0009002">
    <property type="term" value="F:serine-type D-Ala-D-Ala carboxypeptidase activity"/>
    <property type="evidence" value="ECO:0007669"/>
    <property type="project" value="UniProtKB-EC"/>
</dbReference>
<dbReference type="Gene3D" id="3.40.710.10">
    <property type="entry name" value="DD-peptidase/beta-lactamase superfamily"/>
    <property type="match status" value="2"/>
</dbReference>
<keyword evidence="3" id="KW-0732">Signal</keyword>
<name>A0ABT9SSK0_9GAMM</name>
<dbReference type="SUPFAM" id="SSF56601">
    <property type="entry name" value="beta-lactamase/transpeptidase-like"/>
    <property type="match status" value="1"/>
</dbReference>
<gene>
    <name evidence="4" type="ORF">J2T07_000127</name>
</gene>
<dbReference type="Gene3D" id="3.50.80.20">
    <property type="entry name" value="D-Ala-D-Ala carboxypeptidase C, peptidase S13"/>
    <property type="match status" value="1"/>
</dbReference>
<dbReference type="EC" id="3.4.16.4" evidence="4"/>
<sequence>MAGMNVAERSGRDRRHRTLACLGALLLSLSTITHAETLARRIDRHLAEPRFAAASWGISVVSLDDGRTVYAHDDGRLLLPASTAKLFTAAFALDRLGADYRTHTDVVAAGERRRGRLRGPLVLRGRGDPTLAGNAWADTLAVALREQGIHRIDGGIVGDDTVFRGPSIGNGWEAGDLQAYYGAQAGGLDIDENTMTATVSAKGIEVTPEDAAMTVAMQPAKGFELYRAPGTATLHVLGGMAEDGTPSRSRLSIPDPALTAARRLQSALERQGLRVDGEARSVQWPVPAPGGQAIASFSSPPLADMLRAGLKRSQNLYLQSVFLLAGLESPGAEGSPAGENAATALAAWLASRGIGPSSTTLDEGTGLSRHDLTTAASLTRLLALMDASPLAATWRGLLPVAGVDGTLAGRMRGTAAEGHVVAKTGSMSFVNALAGYVTTRSGQRLAFAILLNNYRPPAKSAEPLPSASADVDAIAVMLAEATERL</sequence>
<dbReference type="PRINTS" id="PR00922">
    <property type="entry name" value="DADACBPTASE3"/>
</dbReference>
<evidence type="ECO:0000256" key="2">
    <source>
        <dbReference type="ARBA" id="ARBA00022801"/>
    </source>
</evidence>
<dbReference type="Proteomes" id="UP001237737">
    <property type="component" value="Unassembled WGS sequence"/>
</dbReference>
<feature type="signal peptide" evidence="3">
    <location>
        <begin position="1"/>
        <end position="35"/>
    </location>
</feature>
<comment type="caution">
    <text evidence="4">The sequence shown here is derived from an EMBL/GenBank/DDBJ whole genome shotgun (WGS) entry which is preliminary data.</text>
</comment>
<organism evidence="4 5">
    <name type="scientific">Luteibacter jiangsuensis</name>
    <dbReference type="NCBI Taxonomy" id="637577"/>
    <lineage>
        <taxon>Bacteria</taxon>
        <taxon>Pseudomonadati</taxon>
        <taxon>Pseudomonadota</taxon>
        <taxon>Gammaproteobacteria</taxon>
        <taxon>Lysobacterales</taxon>
        <taxon>Rhodanobacteraceae</taxon>
        <taxon>Luteibacter</taxon>
    </lineage>
</organism>
<evidence type="ECO:0000256" key="1">
    <source>
        <dbReference type="ARBA" id="ARBA00006096"/>
    </source>
</evidence>
<dbReference type="EMBL" id="JAUSSK010000001">
    <property type="protein sequence ID" value="MDQ0007968.1"/>
    <property type="molecule type" value="Genomic_DNA"/>
</dbReference>